<dbReference type="AlphaFoldDB" id="A0A9X2X7Q9"/>
<dbReference type="Proteomes" id="UP001149009">
    <property type="component" value="Unassembled WGS sequence"/>
</dbReference>
<organism evidence="1 2">
    <name type="scientific">Chelativorans petroleitrophicus</name>
    <dbReference type="NCBI Taxonomy" id="2975484"/>
    <lineage>
        <taxon>Bacteria</taxon>
        <taxon>Pseudomonadati</taxon>
        <taxon>Pseudomonadota</taxon>
        <taxon>Alphaproteobacteria</taxon>
        <taxon>Hyphomicrobiales</taxon>
        <taxon>Phyllobacteriaceae</taxon>
        <taxon>Chelativorans</taxon>
    </lineage>
</organism>
<protein>
    <submittedName>
        <fullName evidence="1">Uncharacterized protein</fullName>
    </submittedName>
</protein>
<keyword evidence="2" id="KW-1185">Reference proteome</keyword>
<name>A0A9X2X7Q9_9HYPH</name>
<dbReference type="EMBL" id="JAODNV010000006">
    <property type="protein sequence ID" value="MCT8989639.1"/>
    <property type="molecule type" value="Genomic_DNA"/>
</dbReference>
<dbReference type="RefSeq" id="WP_261514497.1">
    <property type="nucleotide sequence ID" value="NZ_JAODNV010000006.1"/>
</dbReference>
<accession>A0A9X2X7Q9</accession>
<sequence>MKKVCWWEDMPEWRRLAEACNELEAAEKAEREAGSRLLASVQIGGDTPENPSWWEARQSYLEAVETREAAFAAWERADGAFRASPVGQARSRWLARLAADPVARQSAVTTKEEIVS</sequence>
<reference evidence="1" key="1">
    <citation type="submission" date="2022-08" db="EMBL/GenBank/DDBJ databases">
        <title>Chelativorans sichuanense sp. nov., a paraffin oil-degrading bacterium isolated from a mixture of oil-based drill cuttings and paddy soil.</title>
        <authorList>
            <person name="Yu J."/>
            <person name="Liu H."/>
            <person name="Chen Q."/>
        </authorList>
    </citation>
    <scope>NUCLEOTIDE SEQUENCE</scope>
    <source>
        <strain evidence="1">SCAU 2101</strain>
    </source>
</reference>
<evidence type="ECO:0000313" key="1">
    <source>
        <dbReference type="EMBL" id="MCT8989639.1"/>
    </source>
</evidence>
<evidence type="ECO:0000313" key="2">
    <source>
        <dbReference type="Proteomes" id="UP001149009"/>
    </source>
</evidence>
<gene>
    <name evidence="1" type="ORF">NYR54_04925</name>
</gene>
<proteinExistence type="predicted"/>
<comment type="caution">
    <text evidence="1">The sequence shown here is derived from an EMBL/GenBank/DDBJ whole genome shotgun (WGS) entry which is preliminary data.</text>
</comment>